<dbReference type="Pfam" id="PF19250">
    <property type="entry name" value="DUF5898"/>
    <property type="match status" value="1"/>
</dbReference>
<dbReference type="AlphaFoldDB" id="Q54TN5"/>
<dbReference type="Proteomes" id="UP000002195">
    <property type="component" value="Unassembled WGS sequence"/>
</dbReference>
<accession>Q54TN5</accession>
<reference evidence="2 3" key="1">
    <citation type="journal article" date="2005" name="Nature">
        <title>The genome of the social amoeba Dictyostelium discoideum.</title>
        <authorList>
            <consortium name="The Dictyostelium discoideum Sequencing Consortium"/>
            <person name="Eichinger L."/>
            <person name="Pachebat J.A."/>
            <person name="Glockner G."/>
            <person name="Rajandream M.A."/>
            <person name="Sucgang R."/>
            <person name="Berriman M."/>
            <person name="Song J."/>
            <person name="Olsen R."/>
            <person name="Szafranski K."/>
            <person name="Xu Q."/>
            <person name="Tunggal B."/>
            <person name="Kummerfeld S."/>
            <person name="Madera M."/>
            <person name="Konfortov B.A."/>
            <person name="Rivero F."/>
            <person name="Bankier A.T."/>
            <person name="Lehmann R."/>
            <person name="Hamlin N."/>
            <person name="Davies R."/>
            <person name="Gaudet P."/>
            <person name="Fey P."/>
            <person name="Pilcher K."/>
            <person name="Chen G."/>
            <person name="Saunders D."/>
            <person name="Sodergren E."/>
            <person name="Davis P."/>
            <person name="Kerhornou A."/>
            <person name="Nie X."/>
            <person name="Hall N."/>
            <person name="Anjard C."/>
            <person name="Hemphill L."/>
            <person name="Bason N."/>
            <person name="Farbrother P."/>
            <person name="Desany B."/>
            <person name="Just E."/>
            <person name="Morio T."/>
            <person name="Rost R."/>
            <person name="Churcher C."/>
            <person name="Cooper J."/>
            <person name="Haydock S."/>
            <person name="van Driessche N."/>
            <person name="Cronin A."/>
            <person name="Goodhead I."/>
            <person name="Muzny D."/>
            <person name="Mourier T."/>
            <person name="Pain A."/>
            <person name="Lu M."/>
            <person name="Harper D."/>
            <person name="Lindsay R."/>
            <person name="Hauser H."/>
            <person name="James K."/>
            <person name="Quiles M."/>
            <person name="Madan Babu M."/>
            <person name="Saito T."/>
            <person name="Buchrieser C."/>
            <person name="Wardroper A."/>
            <person name="Felder M."/>
            <person name="Thangavelu M."/>
            <person name="Johnson D."/>
            <person name="Knights A."/>
            <person name="Loulseged H."/>
            <person name="Mungall K."/>
            <person name="Oliver K."/>
            <person name="Price C."/>
            <person name="Quail M.A."/>
            <person name="Urushihara H."/>
            <person name="Hernandez J."/>
            <person name="Rabbinowitsch E."/>
            <person name="Steffen D."/>
            <person name="Sanders M."/>
            <person name="Ma J."/>
            <person name="Kohara Y."/>
            <person name="Sharp S."/>
            <person name="Simmonds M."/>
            <person name="Spiegler S."/>
            <person name="Tivey A."/>
            <person name="Sugano S."/>
            <person name="White B."/>
            <person name="Walker D."/>
            <person name="Woodward J."/>
            <person name="Winckler T."/>
            <person name="Tanaka Y."/>
            <person name="Shaulsky G."/>
            <person name="Schleicher M."/>
            <person name="Weinstock G."/>
            <person name="Rosenthal A."/>
            <person name="Cox E.C."/>
            <person name="Chisholm R.L."/>
            <person name="Gibbs R."/>
            <person name="Loomis W.F."/>
            <person name="Platzer M."/>
            <person name="Kay R.R."/>
            <person name="Williams J."/>
            <person name="Dear P.H."/>
            <person name="Noegel A.A."/>
            <person name="Barrell B."/>
            <person name="Kuspa A."/>
        </authorList>
    </citation>
    <scope>NUCLEOTIDE SEQUENCE [LARGE SCALE GENOMIC DNA]</scope>
    <source>
        <strain evidence="2 3">AX4</strain>
    </source>
</reference>
<dbReference type="PANTHER" id="PTHR34871:SF1">
    <property type="entry name" value="DUF5898 DOMAIN-CONTAINING PROTEIN"/>
    <property type="match status" value="1"/>
</dbReference>
<dbReference type="HOGENOM" id="CLU_2201987_0_0_1"/>
<comment type="caution">
    <text evidence="2">The sequence shown here is derived from an EMBL/GenBank/DDBJ whole genome shotgun (WGS) entry which is preliminary data.</text>
</comment>
<dbReference type="GeneID" id="8623166"/>
<name>Q54TN5_DICDI</name>
<dbReference type="InParanoid" id="Q54TN5"/>
<dbReference type="RefSeq" id="XP_640556.1">
    <property type="nucleotide sequence ID" value="XM_635464.1"/>
</dbReference>
<sequence length="108" mass="12921">MKINDWLIWYVFLAIVSNDKVIRIWNSNQFGSIASLTCINTHASILNKKRSLIMPYFKILSDEDWNDDGMLKLVKESVKFSHKKVIFIKIYLRDMLPVIHRFIKSRRY</sequence>
<keyword evidence="3" id="KW-1185">Reference proteome</keyword>
<gene>
    <name evidence="2" type="ORF">DDB_G0281647</name>
</gene>
<dbReference type="KEGG" id="ddi:DDB_G0281647"/>
<dbReference type="PaxDb" id="44689-DDB0204582"/>
<evidence type="ECO:0000313" key="3">
    <source>
        <dbReference type="Proteomes" id="UP000002195"/>
    </source>
</evidence>
<dbReference type="PANTHER" id="PTHR34871">
    <property type="entry name" value="DUF5898 DOMAIN-CONTAINING PROTEIN"/>
    <property type="match status" value="1"/>
</dbReference>
<dbReference type="InterPro" id="IPR045417">
    <property type="entry name" value="DUF5898"/>
</dbReference>
<organism evidence="2 3">
    <name type="scientific">Dictyostelium discoideum</name>
    <name type="common">Social amoeba</name>
    <dbReference type="NCBI Taxonomy" id="44689"/>
    <lineage>
        <taxon>Eukaryota</taxon>
        <taxon>Amoebozoa</taxon>
        <taxon>Evosea</taxon>
        <taxon>Eumycetozoa</taxon>
        <taxon>Dictyostelia</taxon>
        <taxon>Dictyosteliales</taxon>
        <taxon>Dictyosteliaceae</taxon>
        <taxon>Dictyostelium</taxon>
    </lineage>
</organism>
<protein>
    <recommendedName>
        <fullName evidence="1">DUF5898 domain-containing protein</fullName>
    </recommendedName>
</protein>
<proteinExistence type="predicted"/>
<dbReference type="VEuPathDB" id="AmoebaDB:DDB_G0281647"/>
<dbReference type="EMBL" id="AAFI02000042">
    <property type="protein sequence ID" value="EAL66585.1"/>
    <property type="molecule type" value="Genomic_DNA"/>
</dbReference>
<evidence type="ECO:0000259" key="1">
    <source>
        <dbReference type="Pfam" id="PF19250"/>
    </source>
</evidence>
<evidence type="ECO:0000313" key="2">
    <source>
        <dbReference type="EMBL" id="EAL66585.1"/>
    </source>
</evidence>
<feature type="domain" description="DUF5898" evidence="1">
    <location>
        <begin position="39"/>
        <end position="86"/>
    </location>
</feature>